<feature type="transmembrane region" description="Helical" evidence="5">
    <location>
        <begin position="47"/>
        <end position="65"/>
    </location>
</feature>
<dbReference type="AlphaFoldDB" id="A0A8J3WZ00"/>
<feature type="domain" description="Integral membrane bound transporter" evidence="6">
    <location>
        <begin position="36"/>
        <end position="159"/>
    </location>
</feature>
<feature type="transmembrane region" description="Helical" evidence="5">
    <location>
        <begin position="143"/>
        <end position="164"/>
    </location>
</feature>
<evidence type="ECO:0000313" key="7">
    <source>
        <dbReference type="EMBL" id="GII21066.1"/>
    </source>
</evidence>
<dbReference type="EMBL" id="BOON01000005">
    <property type="protein sequence ID" value="GII21066.1"/>
    <property type="molecule type" value="Genomic_DNA"/>
</dbReference>
<evidence type="ECO:0000256" key="1">
    <source>
        <dbReference type="ARBA" id="ARBA00004141"/>
    </source>
</evidence>
<dbReference type="Pfam" id="PF13515">
    <property type="entry name" value="FUSC_2"/>
    <property type="match status" value="1"/>
</dbReference>
<feature type="transmembrane region" description="Helical" evidence="5">
    <location>
        <begin position="100"/>
        <end position="122"/>
    </location>
</feature>
<feature type="transmembrane region" description="Helical" evidence="5">
    <location>
        <begin position="24"/>
        <end position="41"/>
    </location>
</feature>
<comment type="subcellular location">
    <subcellularLocation>
        <location evidence="1">Membrane</location>
        <topology evidence="1">Multi-pass membrane protein</topology>
    </subcellularLocation>
</comment>
<evidence type="ECO:0000256" key="3">
    <source>
        <dbReference type="ARBA" id="ARBA00022989"/>
    </source>
</evidence>
<evidence type="ECO:0000256" key="2">
    <source>
        <dbReference type="ARBA" id="ARBA00022692"/>
    </source>
</evidence>
<sequence length="369" mass="38946">MALPAVSTTAASIRDRLTRVRENAVLVVQAGSAAGLAWFVAHDVVGHQQPFFAPVAAVIPLGAALGHRIRRVFELAVGVAVGVLVGDVLIYLIGTGPFQLAAVVALAVTIALFVRASPVLVIQSASSAVLVATVQPPGAGLAYPRFVDALVGGGVGLLVTALLLPPNPLTVAHRAAEPLLNAIADGFEGIAAALDARDRAAAEEVLERLRATNAQLTEYANALAASREAVRLSPVWRRYREQLARYAESGPDLDRVTRNARVLARRTVALLRDEEPVPTELFAAVEALGTATRLLAKALERGEDPAATRERVCAAVRHASRAHDATLGFSGQMAIGQIRFVATDLLRATGMDRTEAEKTVRRASMTPKD</sequence>
<dbReference type="RefSeq" id="WP_168112719.1">
    <property type="nucleotide sequence ID" value="NZ_BOON01000005.1"/>
</dbReference>
<feature type="transmembrane region" description="Helical" evidence="5">
    <location>
        <begin position="72"/>
        <end position="94"/>
    </location>
</feature>
<proteinExistence type="predicted"/>
<accession>A0A8J3WZ00</accession>
<evidence type="ECO:0000259" key="6">
    <source>
        <dbReference type="Pfam" id="PF13515"/>
    </source>
</evidence>
<organism evidence="7 8">
    <name type="scientific">Planosporangium mesophilum</name>
    <dbReference type="NCBI Taxonomy" id="689768"/>
    <lineage>
        <taxon>Bacteria</taxon>
        <taxon>Bacillati</taxon>
        <taxon>Actinomycetota</taxon>
        <taxon>Actinomycetes</taxon>
        <taxon>Micromonosporales</taxon>
        <taxon>Micromonosporaceae</taxon>
        <taxon>Planosporangium</taxon>
    </lineage>
</organism>
<evidence type="ECO:0000256" key="4">
    <source>
        <dbReference type="ARBA" id="ARBA00023136"/>
    </source>
</evidence>
<dbReference type="Proteomes" id="UP000599074">
    <property type="component" value="Unassembled WGS sequence"/>
</dbReference>
<keyword evidence="2 5" id="KW-0812">Transmembrane</keyword>
<dbReference type="GO" id="GO:0016020">
    <property type="term" value="C:membrane"/>
    <property type="evidence" value="ECO:0007669"/>
    <property type="project" value="UniProtKB-SubCell"/>
</dbReference>
<gene>
    <name evidence="7" type="ORF">Pme01_06630</name>
</gene>
<reference evidence="7" key="1">
    <citation type="submission" date="2021-01" db="EMBL/GenBank/DDBJ databases">
        <title>Whole genome shotgun sequence of Planosporangium mesophilum NBRC 109066.</title>
        <authorList>
            <person name="Komaki H."/>
            <person name="Tamura T."/>
        </authorList>
    </citation>
    <scope>NUCLEOTIDE SEQUENCE</scope>
    <source>
        <strain evidence="7">NBRC 109066</strain>
    </source>
</reference>
<keyword evidence="3 5" id="KW-1133">Transmembrane helix</keyword>
<dbReference type="InterPro" id="IPR049453">
    <property type="entry name" value="Memb_transporter_dom"/>
</dbReference>
<evidence type="ECO:0000313" key="8">
    <source>
        <dbReference type="Proteomes" id="UP000599074"/>
    </source>
</evidence>
<name>A0A8J3WZ00_9ACTN</name>
<evidence type="ECO:0000256" key="5">
    <source>
        <dbReference type="SAM" id="Phobius"/>
    </source>
</evidence>
<keyword evidence="8" id="KW-1185">Reference proteome</keyword>
<keyword evidence="4 5" id="KW-0472">Membrane</keyword>
<comment type="caution">
    <text evidence="7">The sequence shown here is derived from an EMBL/GenBank/DDBJ whole genome shotgun (WGS) entry which is preliminary data.</text>
</comment>
<protein>
    <recommendedName>
        <fullName evidence="6">Integral membrane bound transporter domain-containing protein</fullName>
    </recommendedName>
</protein>